<organism evidence="1">
    <name type="scientific">Anguilla anguilla</name>
    <name type="common">European freshwater eel</name>
    <name type="synonym">Muraena anguilla</name>
    <dbReference type="NCBI Taxonomy" id="7936"/>
    <lineage>
        <taxon>Eukaryota</taxon>
        <taxon>Metazoa</taxon>
        <taxon>Chordata</taxon>
        <taxon>Craniata</taxon>
        <taxon>Vertebrata</taxon>
        <taxon>Euteleostomi</taxon>
        <taxon>Actinopterygii</taxon>
        <taxon>Neopterygii</taxon>
        <taxon>Teleostei</taxon>
        <taxon>Anguilliformes</taxon>
        <taxon>Anguillidae</taxon>
        <taxon>Anguilla</taxon>
    </lineage>
</organism>
<accession>A0A0E9W052</accession>
<name>A0A0E9W052_ANGAN</name>
<evidence type="ECO:0000313" key="1">
    <source>
        <dbReference type="EMBL" id="JAH83749.1"/>
    </source>
</evidence>
<reference evidence="1" key="2">
    <citation type="journal article" date="2015" name="Fish Shellfish Immunol.">
        <title>Early steps in the European eel (Anguilla anguilla)-Vibrio vulnificus interaction in the gills: Role of the RtxA13 toxin.</title>
        <authorList>
            <person name="Callol A."/>
            <person name="Pajuelo D."/>
            <person name="Ebbesson L."/>
            <person name="Teles M."/>
            <person name="MacKenzie S."/>
            <person name="Amaro C."/>
        </authorList>
    </citation>
    <scope>NUCLEOTIDE SEQUENCE</scope>
</reference>
<proteinExistence type="predicted"/>
<dbReference type="EMBL" id="GBXM01024828">
    <property type="protein sequence ID" value="JAH83749.1"/>
    <property type="molecule type" value="Transcribed_RNA"/>
</dbReference>
<protein>
    <submittedName>
        <fullName evidence="1">Uncharacterized protein</fullName>
    </submittedName>
</protein>
<reference evidence="1" key="1">
    <citation type="submission" date="2014-11" db="EMBL/GenBank/DDBJ databases">
        <authorList>
            <person name="Amaro Gonzalez C."/>
        </authorList>
    </citation>
    <scope>NUCLEOTIDE SEQUENCE</scope>
</reference>
<sequence length="11" mass="1147">MTVGFLAPQIA</sequence>